<dbReference type="AlphaFoldDB" id="A0A8J6PAW5"/>
<dbReference type="InterPro" id="IPR013324">
    <property type="entry name" value="RNA_pol_sigma_r3/r4-like"/>
</dbReference>
<gene>
    <name evidence="7" type="ORF">H9Y05_02730</name>
</gene>
<dbReference type="InterPro" id="IPR007627">
    <property type="entry name" value="RNA_pol_sigma70_r2"/>
</dbReference>
<dbReference type="Gene3D" id="1.10.1740.10">
    <property type="match status" value="1"/>
</dbReference>
<evidence type="ECO:0000256" key="4">
    <source>
        <dbReference type="ARBA" id="ARBA00023163"/>
    </source>
</evidence>
<evidence type="ECO:0000256" key="1">
    <source>
        <dbReference type="ARBA" id="ARBA00010641"/>
    </source>
</evidence>
<dbReference type="InterPro" id="IPR039425">
    <property type="entry name" value="RNA_pol_sigma-70-like"/>
</dbReference>
<feature type="domain" description="RNA polymerase sigma factor 70 region 4 type 2" evidence="6">
    <location>
        <begin position="125"/>
        <end position="175"/>
    </location>
</feature>
<evidence type="ECO:0000256" key="2">
    <source>
        <dbReference type="ARBA" id="ARBA00023015"/>
    </source>
</evidence>
<keyword evidence="3" id="KW-0731">Sigma factor</keyword>
<evidence type="ECO:0000313" key="7">
    <source>
        <dbReference type="EMBL" id="MBC9811382.1"/>
    </source>
</evidence>
<dbReference type="Pfam" id="PF08281">
    <property type="entry name" value="Sigma70_r4_2"/>
    <property type="match status" value="1"/>
</dbReference>
<dbReference type="NCBIfam" id="TIGR02937">
    <property type="entry name" value="sigma70-ECF"/>
    <property type="match status" value="1"/>
</dbReference>
<dbReference type="Gene3D" id="1.10.10.10">
    <property type="entry name" value="Winged helix-like DNA-binding domain superfamily/Winged helix DNA-binding domain"/>
    <property type="match status" value="1"/>
</dbReference>
<dbReference type="PANTHER" id="PTHR43133">
    <property type="entry name" value="RNA POLYMERASE ECF-TYPE SIGMA FACTO"/>
    <property type="match status" value="1"/>
</dbReference>
<protein>
    <submittedName>
        <fullName evidence="7">RNA polymerase sigma factor</fullName>
    </submittedName>
</protein>
<evidence type="ECO:0000259" key="5">
    <source>
        <dbReference type="Pfam" id="PF04542"/>
    </source>
</evidence>
<dbReference type="InterPro" id="IPR014284">
    <property type="entry name" value="RNA_pol_sigma-70_dom"/>
</dbReference>
<dbReference type="GO" id="GO:0003677">
    <property type="term" value="F:DNA binding"/>
    <property type="evidence" value="ECO:0007669"/>
    <property type="project" value="InterPro"/>
</dbReference>
<evidence type="ECO:0000313" key="8">
    <source>
        <dbReference type="Proteomes" id="UP000652681"/>
    </source>
</evidence>
<keyword evidence="2" id="KW-0805">Transcription regulation</keyword>
<dbReference type="InterPro" id="IPR013249">
    <property type="entry name" value="RNA_pol_sigma70_r4_t2"/>
</dbReference>
<comment type="similarity">
    <text evidence="1">Belongs to the sigma-70 factor family. ECF subfamily.</text>
</comment>
<evidence type="ECO:0000259" key="6">
    <source>
        <dbReference type="Pfam" id="PF08281"/>
    </source>
</evidence>
<dbReference type="CDD" id="cd06171">
    <property type="entry name" value="Sigma70_r4"/>
    <property type="match status" value="1"/>
</dbReference>
<dbReference type="Pfam" id="PF04542">
    <property type="entry name" value="Sigma70_r2"/>
    <property type="match status" value="1"/>
</dbReference>
<dbReference type="GO" id="GO:0016987">
    <property type="term" value="F:sigma factor activity"/>
    <property type="evidence" value="ECO:0007669"/>
    <property type="project" value="UniProtKB-KW"/>
</dbReference>
<organism evidence="7 8">
    <name type="scientific">Taishania pollutisoli</name>
    <dbReference type="NCBI Taxonomy" id="2766479"/>
    <lineage>
        <taxon>Bacteria</taxon>
        <taxon>Pseudomonadati</taxon>
        <taxon>Bacteroidota</taxon>
        <taxon>Flavobacteriia</taxon>
        <taxon>Flavobacteriales</taxon>
        <taxon>Crocinitomicaceae</taxon>
        <taxon>Taishania</taxon>
    </lineage>
</organism>
<accession>A0A8J6PAW5</accession>
<name>A0A8J6PAW5_9FLAO</name>
<dbReference type="EMBL" id="JACVEL010000001">
    <property type="protein sequence ID" value="MBC9811382.1"/>
    <property type="molecule type" value="Genomic_DNA"/>
</dbReference>
<dbReference type="RefSeq" id="WP_216713430.1">
    <property type="nucleotide sequence ID" value="NZ_JACVEL010000001.1"/>
</dbReference>
<dbReference type="GO" id="GO:0006352">
    <property type="term" value="P:DNA-templated transcription initiation"/>
    <property type="evidence" value="ECO:0007669"/>
    <property type="project" value="InterPro"/>
</dbReference>
<dbReference type="PANTHER" id="PTHR43133:SF51">
    <property type="entry name" value="RNA POLYMERASE SIGMA FACTOR"/>
    <property type="match status" value="1"/>
</dbReference>
<keyword evidence="8" id="KW-1185">Reference proteome</keyword>
<keyword evidence="4" id="KW-0804">Transcription</keyword>
<dbReference type="InterPro" id="IPR036388">
    <property type="entry name" value="WH-like_DNA-bd_sf"/>
</dbReference>
<sequence length="189" mass="21922">MKHSDDDILTLAKQSASSYNEAFTIIVTQFGPRLFPQIQRLTKNRQWTEDCLQNVFIKVFQSLKDFRGDSSIYSWLYRIANNEALNYIKKEKIRFTSDLGETSIEVIAQDFGFNNISTEVIEWHLMAAIETLPQKQAEVFELKFFQDLKFSEISKLTGVSEGGLKANYHHAVKKIEEYLRLCDTYSSNL</sequence>
<dbReference type="SUPFAM" id="SSF88659">
    <property type="entry name" value="Sigma3 and sigma4 domains of RNA polymerase sigma factors"/>
    <property type="match status" value="1"/>
</dbReference>
<comment type="caution">
    <text evidence="7">The sequence shown here is derived from an EMBL/GenBank/DDBJ whole genome shotgun (WGS) entry which is preliminary data.</text>
</comment>
<reference evidence="7" key="1">
    <citation type="submission" date="2020-09" db="EMBL/GenBank/DDBJ databases">
        <title>Taishania pollutisoli gen. nov., sp. nov., Isolated from Tetrabromobisphenol A-Contaminated Soil.</title>
        <authorList>
            <person name="Chen Q."/>
        </authorList>
    </citation>
    <scope>NUCLEOTIDE SEQUENCE</scope>
    <source>
        <strain evidence="7">CZZ-1</strain>
    </source>
</reference>
<dbReference type="InterPro" id="IPR013325">
    <property type="entry name" value="RNA_pol_sigma_r2"/>
</dbReference>
<feature type="domain" description="RNA polymerase sigma-70 region 2" evidence="5">
    <location>
        <begin position="27"/>
        <end position="92"/>
    </location>
</feature>
<dbReference type="Proteomes" id="UP000652681">
    <property type="component" value="Unassembled WGS sequence"/>
</dbReference>
<evidence type="ECO:0000256" key="3">
    <source>
        <dbReference type="ARBA" id="ARBA00023082"/>
    </source>
</evidence>
<dbReference type="SUPFAM" id="SSF88946">
    <property type="entry name" value="Sigma2 domain of RNA polymerase sigma factors"/>
    <property type="match status" value="1"/>
</dbReference>
<proteinExistence type="inferred from homology"/>